<keyword evidence="3" id="KW-1185">Reference proteome</keyword>
<accession>A0A068EHA0</accession>
<sequence length="70" mass="8078">MCMRSLKYTNTDIIIKAVIITPKILEDSLPESSKLSILLIIDTILVRIIKPWAFVSILYLFLCFYVCNII</sequence>
<keyword evidence="1" id="KW-1133">Transmembrane helix</keyword>
<keyword evidence="1" id="KW-0812">Transmembrane</keyword>
<dbReference type="KEGG" id="vg:19738260"/>
<proteinExistence type="predicted"/>
<dbReference type="Proteomes" id="UP000140838">
    <property type="component" value="Genome"/>
</dbReference>
<gene>
    <name evidence="2" type="ORF">pepv_253</name>
</gene>
<protein>
    <submittedName>
        <fullName evidence="2">Uncharacterized protein</fullName>
    </submittedName>
</protein>
<organism evidence="2 3">
    <name type="scientific">Penguinpox virus</name>
    <dbReference type="NCBI Taxonomy" id="648998"/>
    <lineage>
        <taxon>Viruses</taxon>
        <taxon>Varidnaviria</taxon>
        <taxon>Bamfordvirae</taxon>
        <taxon>Nucleocytoviricota</taxon>
        <taxon>Pokkesviricetes</taxon>
        <taxon>Chitovirales</taxon>
        <taxon>Poxviridae</taxon>
        <taxon>Chordopoxvirinae</taxon>
        <taxon>Avipoxvirus</taxon>
        <taxon>Avipoxvirus penguinpox</taxon>
    </lineage>
</organism>
<feature type="transmembrane region" description="Helical" evidence="1">
    <location>
        <begin position="44"/>
        <end position="67"/>
    </location>
</feature>
<dbReference type="EMBL" id="KJ859677">
    <property type="protein sequence ID" value="AID46970.1"/>
    <property type="molecule type" value="Genomic_DNA"/>
</dbReference>
<name>A0A068EHA0_9POXV</name>
<evidence type="ECO:0000313" key="2">
    <source>
        <dbReference type="EMBL" id="AID46970.1"/>
    </source>
</evidence>
<reference evidence="2 3" key="1">
    <citation type="journal article" date="2014" name="BMC Genomics">
        <title>The complete genome sequences of poxviruses isolated from a penguin and a pigeon in South Africa and comparison to other sequenced avipoxviruses.</title>
        <authorList>
            <person name="Offerman K."/>
            <person name="Carulei O."/>
            <person name="van der Walt A.P."/>
            <person name="Douglass N."/>
            <person name="Williamson A.L."/>
        </authorList>
    </citation>
    <scope>NUCLEOTIDE SEQUENCE [LARGE SCALE GENOMIC DNA]</scope>
    <source>
        <strain evidence="2">PSan92</strain>
    </source>
</reference>
<evidence type="ECO:0000256" key="1">
    <source>
        <dbReference type="SAM" id="Phobius"/>
    </source>
</evidence>
<keyword evidence="1" id="KW-0472">Membrane</keyword>
<dbReference type="RefSeq" id="YP_009046228.1">
    <property type="nucleotide sequence ID" value="NC_024446.1"/>
</dbReference>
<dbReference type="GeneID" id="19738260"/>
<evidence type="ECO:0000313" key="3">
    <source>
        <dbReference type="Proteomes" id="UP000140838"/>
    </source>
</evidence>